<dbReference type="Proteomes" id="UP001331515">
    <property type="component" value="Unassembled WGS sequence"/>
</dbReference>
<sequence>MLPQYKRETLISTDLQNKTAAAPPKLSSLSSLEEGQLLKGLRERMGQLSVQETSEEGRGRHHTREEDNVEKERRRKERKASAEGGGEEQTLRTPLMEPGPAPCPPQLRPAEEREHPPLSSRTADCQVCAGEAGRGGGGGAGSELCYPLAQGHPAGRMSDPCSPFTIHQMLFG</sequence>
<name>A0AAN8HA33_CHAGU</name>
<keyword evidence="3" id="KW-1185">Reference proteome</keyword>
<reference evidence="2 3" key="1">
    <citation type="journal article" date="2023" name="Mol. Biol. Evol.">
        <title>Genomics of Secondarily Temperate Adaptation in the Only Non-Antarctic Icefish.</title>
        <authorList>
            <person name="Rivera-Colon A.G."/>
            <person name="Rayamajhi N."/>
            <person name="Minhas B.F."/>
            <person name="Madrigal G."/>
            <person name="Bilyk K.T."/>
            <person name="Yoon V."/>
            <person name="Hune M."/>
            <person name="Gregory S."/>
            <person name="Cheng C.H.C."/>
            <person name="Catchen J.M."/>
        </authorList>
    </citation>
    <scope>NUCLEOTIDE SEQUENCE [LARGE SCALE GENOMIC DNA]</scope>
    <source>
        <tissue evidence="2">White muscle</tissue>
    </source>
</reference>
<feature type="compositionally biased region" description="Low complexity" evidence="1">
    <location>
        <begin position="25"/>
        <end position="39"/>
    </location>
</feature>
<protein>
    <submittedName>
        <fullName evidence="2">Uncharacterized protein</fullName>
    </submittedName>
</protein>
<evidence type="ECO:0000313" key="3">
    <source>
        <dbReference type="Proteomes" id="UP001331515"/>
    </source>
</evidence>
<organism evidence="2 3">
    <name type="scientific">Champsocephalus gunnari</name>
    <name type="common">Mackerel icefish</name>
    <dbReference type="NCBI Taxonomy" id="52237"/>
    <lineage>
        <taxon>Eukaryota</taxon>
        <taxon>Metazoa</taxon>
        <taxon>Chordata</taxon>
        <taxon>Craniata</taxon>
        <taxon>Vertebrata</taxon>
        <taxon>Euteleostomi</taxon>
        <taxon>Actinopterygii</taxon>
        <taxon>Neopterygii</taxon>
        <taxon>Teleostei</taxon>
        <taxon>Neoteleostei</taxon>
        <taxon>Acanthomorphata</taxon>
        <taxon>Eupercaria</taxon>
        <taxon>Perciformes</taxon>
        <taxon>Notothenioidei</taxon>
        <taxon>Channichthyidae</taxon>
        <taxon>Champsocephalus</taxon>
    </lineage>
</organism>
<dbReference type="AlphaFoldDB" id="A0AAN8HA33"/>
<gene>
    <name evidence="2" type="ORF">CgunFtcFv8_016096</name>
</gene>
<feature type="compositionally biased region" description="Polar residues" evidence="1">
    <location>
        <begin position="10"/>
        <end position="19"/>
    </location>
</feature>
<proteinExistence type="predicted"/>
<dbReference type="EMBL" id="JAURVH010001529">
    <property type="protein sequence ID" value="KAK5908001.1"/>
    <property type="molecule type" value="Genomic_DNA"/>
</dbReference>
<comment type="caution">
    <text evidence="2">The sequence shown here is derived from an EMBL/GenBank/DDBJ whole genome shotgun (WGS) entry which is preliminary data.</text>
</comment>
<feature type="compositionally biased region" description="Basic and acidic residues" evidence="1">
    <location>
        <begin position="55"/>
        <end position="72"/>
    </location>
</feature>
<feature type="region of interest" description="Disordered" evidence="1">
    <location>
        <begin position="1"/>
        <end position="119"/>
    </location>
</feature>
<feature type="compositionally biased region" description="Pro residues" evidence="1">
    <location>
        <begin position="97"/>
        <end position="107"/>
    </location>
</feature>
<accession>A0AAN8HA33</accession>
<evidence type="ECO:0000313" key="2">
    <source>
        <dbReference type="EMBL" id="KAK5908001.1"/>
    </source>
</evidence>
<evidence type="ECO:0000256" key="1">
    <source>
        <dbReference type="SAM" id="MobiDB-lite"/>
    </source>
</evidence>